<feature type="transmembrane region" description="Helical" evidence="2">
    <location>
        <begin position="185"/>
        <end position="204"/>
    </location>
</feature>
<dbReference type="GO" id="GO:0006506">
    <property type="term" value="P:GPI anchor biosynthetic process"/>
    <property type="evidence" value="ECO:0007669"/>
    <property type="project" value="InterPro"/>
</dbReference>
<feature type="region of interest" description="Disordered" evidence="1">
    <location>
        <begin position="327"/>
        <end position="348"/>
    </location>
</feature>
<keyword evidence="2" id="KW-0812">Transmembrane</keyword>
<feature type="transmembrane region" description="Helical" evidence="2">
    <location>
        <begin position="407"/>
        <end position="427"/>
    </location>
</feature>
<name>A0AAD5SR78_9FUNG</name>
<feature type="transmembrane region" description="Helical" evidence="2">
    <location>
        <begin position="141"/>
        <end position="164"/>
    </location>
</feature>
<feature type="transmembrane region" description="Helical" evidence="2">
    <location>
        <begin position="283"/>
        <end position="302"/>
    </location>
</feature>
<feature type="transmembrane region" description="Helical" evidence="2">
    <location>
        <begin position="259"/>
        <end position="276"/>
    </location>
</feature>
<sequence length="524" mass="57672">MKDSSSHSPLSFSQWFLGLSLLILWAGVPASDSFTIYEESVTVHLLQTFGLYMVVIGINSRHPAVQNTIVLNSVLFMILTRVSQTSTVCREEKAQTCFPTFNALPNSSVASPFAVLGLIVLIPVVLITVRRALSSTDSLHGTGYFIVTYSLPAGLFVSFVYWLLDTLHGYQQFVGGWEFMQTIKIWWAKVLFLACSVSALYVWGCEPSCLGVAELTITAQTPTKTGTAAAENNNRDGSILVDKATQKEYVILGLQNPLGSAYLVFVSIVYMILAMFQKPMGGVMLGIQIIQIVGLVEIYTLLRDEWEPNLGLESSFVTMQAKLFQSAHTSSPSESANPEKSSNKFREEGKKPTPFSLLFLFTVVLLIQGQRFFFATGHQYTLASIQWDVAFIGLFNTSFVWGPVIMLFNTFGAPLLSLLAIPLLPLWKQRRDVVALAGSGNGSGNKSRDHVILRDIGAVFLIVGLCLGVWGFAATAFVGHFRRHLMVWSVFAPKFLGVDMGVIVLEGFLILFVGAAVARVWMLK</sequence>
<feature type="transmembrane region" description="Helical" evidence="2">
    <location>
        <begin position="501"/>
        <end position="522"/>
    </location>
</feature>
<evidence type="ECO:0000313" key="4">
    <source>
        <dbReference type="Proteomes" id="UP001211907"/>
    </source>
</evidence>
<dbReference type="GO" id="GO:0005789">
    <property type="term" value="C:endoplasmic reticulum membrane"/>
    <property type="evidence" value="ECO:0007669"/>
    <property type="project" value="TreeGrafter"/>
</dbReference>
<protein>
    <submittedName>
        <fullName evidence="3">Mannose-ethanolamine phosphotransferase gpi13</fullName>
    </submittedName>
</protein>
<dbReference type="InterPro" id="IPR039524">
    <property type="entry name" value="PIGO/GPI13"/>
</dbReference>
<feature type="transmembrane region" description="Helical" evidence="2">
    <location>
        <begin position="12"/>
        <end position="28"/>
    </location>
</feature>
<feature type="transmembrane region" description="Helical" evidence="2">
    <location>
        <begin position="355"/>
        <end position="373"/>
    </location>
</feature>
<organism evidence="3 4">
    <name type="scientific">Physocladia obscura</name>
    <dbReference type="NCBI Taxonomy" id="109957"/>
    <lineage>
        <taxon>Eukaryota</taxon>
        <taxon>Fungi</taxon>
        <taxon>Fungi incertae sedis</taxon>
        <taxon>Chytridiomycota</taxon>
        <taxon>Chytridiomycota incertae sedis</taxon>
        <taxon>Chytridiomycetes</taxon>
        <taxon>Chytridiales</taxon>
        <taxon>Chytriomycetaceae</taxon>
        <taxon>Physocladia</taxon>
    </lineage>
</organism>
<proteinExistence type="predicted"/>
<dbReference type="AlphaFoldDB" id="A0AAD5SR78"/>
<accession>A0AAD5SR78</accession>
<dbReference type="Proteomes" id="UP001211907">
    <property type="component" value="Unassembled WGS sequence"/>
</dbReference>
<evidence type="ECO:0000256" key="2">
    <source>
        <dbReference type="SAM" id="Phobius"/>
    </source>
</evidence>
<dbReference type="GO" id="GO:0051377">
    <property type="term" value="F:mannose-ethanolamine phosphotransferase activity"/>
    <property type="evidence" value="ECO:0007669"/>
    <property type="project" value="TreeGrafter"/>
</dbReference>
<feature type="transmembrane region" description="Helical" evidence="2">
    <location>
        <begin position="380"/>
        <end position="401"/>
    </location>
</feature>
<evidence type="ECO:0000313" key="3">
    <source>
        <dbReference type="EMBL" id="KAJ3095397.1"/>
    </source>
</evidence>
<comment type="caution">
    <text evidence="3">The sequence shown here is derived from an EMBL/GenBank/DDBJ whole genome shotgun (WGS) entry which is preliminary data.</text>
</comment>
<gene>
    <name evidence="3" type="primary">GPI13</name>
    <name evidence="3" type="ORF">HK100_005842</name>
</gene>
<dbReference type="EMBL" id="JADGJH010002710">
    <property type="protein sequence ID" value="KAJ3095397.1"/>
    <property type="molecule type" value="Genomic_DNA"/>
</dbReference>
<feature type="transmembrane region" description="Helical" evidence="2">
    <location>
        <begin position="103"/>
        <end position="129"/>
    </location>
</feature>
<keyword evidence="4" id="KW-1185">Reference proteome</keyword>
<evidence type="ECO:0000256" key="1">
    <source>
        <dbReference type="SAM" id="MobiDB-lite"/>
    </source>
</evidence>
<reference evidence="3" key="1">
    <citation type="submission" date="2020-05" db="EMBL/GenBank/DDBJ databases">
        <title>Phylogenomic resolution of chytrid fungi.</title>
        <authorList>
            <person name="Stajich J.E."/>
            <person name="Amses K."/>
            <person name="Simmons R."/>
            <person name="Seto K."/>
            <person name="Myers J."/>
            <person name="Bonds A."/>
            <person name="Quandt C.A."/>
            <person name="Barry K."/>
            <person name="Liu P."/>
            <person name="Grigoriev I."/>
            <person name="Longcore J.E."/>
            <person name="James T.Y."/>
        </authorList>
    </citation>
    <scope>NUCLEOTIDE SEQUENCE</scope>
    <source>
        <strain evidence="3">JEL0513</strain>
    </source>
</reference>
<keyword evidence="2" id="KW-1133">Transmembrane helix</keyword>
<keyword evidence="2" id="KW-0472">Membrane</keyword>
<dbReference type="PANTHER" id="PTHR23071">
    <property type="entry name" value="PHOSPHATIDYLINOSITOL GLYCAN"/>
    <property type="match status" value="1"/>
</dbReference>
<dbReference type="PANTHER" id="PTHR23071:SF1">
    <property type="entry name" value="GPI ETHANOLAMINE PHOSPHATE TRANSFERASE 3"/>
    <property type="match status" value="1"/>
</dbReference>
<feature type="transmembrane region" description="Helical" evidence="2">
    <location>
        <begin position="456"/>
        <end position="481"/>
    </location>
</feature>
<feature type="compositionally biased region" description="Polar residues" evidence="1">
    <location>
        <begin position="327"/>
        <end position="340"/>
    </location>
</feature>